<reference evidence="1 2" key="1">
    <citation type="submission" date="2019-07" db="EMBL/GenBank/DDBJ databases">
        <title>Sphingomonas solaris sp. nov., isolated from a solar panel from Boston, Massachusetts.</title>
        <authorList>
            <person name="Tanner K."/>
            <person name="Pascual J."/>
            <person name="Mancuso C."/>
            <person name="Pereto J."/>
            <person name="Khalil A."/>
            <person name="Vilanova C."/>
        </authorList>
    </citation>
    <scope>NUCLEOTIDE SEQUENCE [LARGE SCALE GENOMIC DNA]</scope>
    <source>
        <strain evidence="1 2">R4DWN</strain>
    </source>
</reference>
<dbReference type="GO" id="GO:0003677">
    <property type="term" value="F:DNA binding"/>
    <property type="evidence" value="ECO:0007669"/>
    <property type="project" value="InterPro"/>
</dbReference>
<dbReference type="InterPro" id="IPR010982">
    <property type="entry name" value="Lambda_DNA-bd_dom_sf"/>
</dbReference>
<dbReference type="EMBL" id="VNIM01000001">
    <property type="protein sequence ID" value="TVV77481.1"/>
    <property type="molecule type" value="Genomic_DNA"/>
</dbReference>
<sequence length="158" mass="17056">MPANADPPPFTSAPLHAVVADLVDESGVSQRDLVSRVGLSKDQLSRTLKGSRHMSLEEAATILHEAGLPARGTLTLALFDRQDLATDWARSGLGGFLEMMVAALPDALAAEIGETSDRVDPRWGTQAARFVAQRIAHHIHDLIEREQRLGDFSPGRTA</sequence>
<dbReference type="Proteomes" id="UP000318681">
    <property type="component" value="Unassembled WGS sequence"/>
</dbReference>
<accession>A0A558RDX1</accession>
<proteinExistence type="predicted"/>
<dbReference type="AlphaFoldDB" id="A0A558RDX1"/>
<dbReference type="OrthoDB" id="7563036at2"/>
<organism evidence="1 2">
    <name type="scientific">Alterirhizorhabdus solaris</name>
    <dbReference type="NCBI Taxonomy" id="2529389"/>
    <lineage>
        <taxon>Bacteria</taxon>
        <taxon>Pseudomonadati</taxon>
        <taxon>Pseudomonadota</taxon>
        <taxon>Alphaproteobacteria</taxon>
        <taxon>Sphingomonadales</taxon>
        <taxon>Rhizorhabdaceae</taxon>
        <taxon>Alterirhizorhabdus</taxon>
    </lineage>
</organism>
<dbReference type="Gene3D" id="1.10.260.40">
    <property type="entry name" value="lambda repressor-like DNA-binding domains"/>
    <property type="match status" value="1"/>
</dbReference>
<dbReference type="SUPFAM" id="SSF47413">
    <property type="entry name" value="lambda repressor-like DNA-binding domains"/>
    <property type="match status" value="1"/>
</dbReference>
<evidence type="ECO:0000313" key="2">
    <source>
        <dbReference type="Proteomes" id="UP000318681"/>
    </source>
</evidence>
<evidence type="ECO:0000313" key="1">
    <source>
        <dbReference type="EMBL" id="TVV77481.1"/>
    </source>
</evidence>
<comment type="caution">
    <text evidence="1">The sequence shown here is derived from an EMBL/GenBank/DDBJ whole genome shotgun (WGS) entry which is preliminary data.</text>
</comment>
<protein>
    <submittedName>
        <fullName evidence="1">Uncharacterized protein</fullName>
    </submittedName>
</protein>
<gene>
    <name evidence="1" type="ORF">FOY91_00145</name>
</gene>
<name>A0A558RDX1_9SPHN</name>
<dbReference type="RefSeq" id="WP_145147015.1">
    <property type="nucleotide sequence ID" value="NZ_VNIM01000001.1"/>
</dbReference>
<keyword evidence="2" id="KW-1185">Reference proteome</keyword>